<dbReference type="EMBL" id="OU342829">
    <property type="protein sequence ID" value="CAG7580644.1"/>
    <property type="molecule type" value="Genomic_DNA"/>
</dbReference>
<evidence type="ECO:0000313" key="1">
    <source>
        <dbReference type="EMBL" id="CAG7580644.1"/>
    </source>
</evidence>
<name>A0A8D9FQU3_9VIRU</name>
<dbReference type="InterPro" id="IPR036086">
    <property type="entry name" value="ParB/Sulfiredoxin_sf"/>
</dbReference>
<sequence length="136" mass="16538">MKHLKLFEEYHHLVKKNSIYLKDLAEEYNLKFEYIHDMDDEKRKILFDIWRFGDKIKKSIKIKDLIFVQETVGIDYIDPSYNKRDSSWTYIGDYINERVDVIKYNSEYYLMDGHHRTTWSILNGIDEVIAIIHQEV</sequence>
<protein>
    <submittedName>
        <fullName evidence="1">Putative ParB/Sulfiredoxin family protein</fullName>
    </submittedName>
</protein>
<proteinExistence type="predicted"/>
<gene>
    <name evidence="1" type="ORF">SLAVMIC_00507</name>
</gene>
<reference evidence="1" key="1">
    <citation type="submission" date="2021-06" db="EMBL/GenBank/DDBJ databases">
        <authorList>
            <person name="Gannon L."/>
            <person name="Redgwell R T."/>
            <person name="Michniewski S."/>
            <person name="Harrison D C."/>
            <person name="Millard A."/>
        </authorList>
    </citation>
    <scope>NUCLEOTIDE SEQUENCE</scope>
</reference>
<accession>A0A8D9FQU3</accession>
<organism evidence="1">
    <name type="scientific">uncultured marine phage</name>
    <dbReference type="NCBI Taxonomy" id="707152"/>
    <lineage>
        <taxon>Viruses</taxon>
        <taxon>environmental samples</taxon>
    </lineage>
</organism>
<dbReference type="SUPFAM" id="SSF110849">
    <property type="entry name" value="ParB/Sulfiredoxin"/>
    <property type="match status" value="1"/>
</dbReference>